<protein>
    <submittedName>
        <fullName evidence="1">Uncharacterized protein</fullName>
    </submittedName>
</protein>
<reference evidence="2" key="1">
    <citation type="submission" date="2024-07" db="EMBL/GenBank/DDBJ databases">
        <title>Two chromosome-level genome assemblies of Korean endemic species Abeliophyllum distichum and Forsythia ovata (Oleaceae).</title>
        <authorList>
            <person name="Jang H."/>
        </authorList>
    </citation>
    <scope>NUCLEOTIDE SEQUENCE [LARGE SCALE GENOMIC DNA]</scope>
</reference>
<accession>A0ABD1UXK2</accession>
<dbReference type="EMBL" id="JBFOLJ010000006">
    <property type="protein sequence ID" value="KAL2529785.1"/>
    <property type="molecule type" value="Genomic_DNA"/>
</dbReference>
<comment type="caution">
    <text evidence="1">The sequence shown here is derived from an EMBL/GenBank/DDBJ whole genome shotgun (WGS) entry which is preliminary data.</text>
</comment>
<name>A0ABD1UXK2_9LAMI</name>
<sequence>MFQQPKMMGYNGCLAGSTILGVKLGNNDSLPSSSTTRVATITPGVEELATSACLLATTSLVNKIPSNQCGCQGTRQPSVVAELIAACRVAIQPKWLPTLGNN</sequence>
<dbReference type="AlphaFoldDB" id="A0ABD1UXK2"/>
<evidence type="ECO:0000313" key="2">
    <source>
        <dbReference type="Proteomes" id="UP001604277"/>
    </source>
</evidence>
<dbReference type="Proteomes" id="UP001604277">
    <property type="component" value="Unassembled WGS sequence"/>
</dbReference>
<proteinExistence type="predicted"/>
<organism evidence="1 2">
    <name type="scientific">Forsythia ovata</name>
    <dbReference type="NCBI Taxonomy" id="205694"/>
    <lineage>
        <taxon>Eukaryota</taxon>
        <taxon>Viridiplantae</taxon>
        <taxon>Streptophyta</taxon>
        <taxon>Embryophyta</taxon>
        <taxon>Tracheophyta</taxon>
        <taxon>Spermatophyta</taxon>
        <taxon>Magnoliopsida</taxon>
        <taxon>eudicotyledons</taxon>
        <taxon>Gunneridae</taxon>
        <taxon>Pentapetalae</taxon>
        <taxon>asterids</taxon>
        <taxon>lamiids</taxon>
        <taxon>Lamiales</taxon>
        <taxon>Oleaceae</taxon>
        <taxon>Forsythieae</taxon>
        <taxon>Forsythia</taxon>
    </lineage>
</organism>
<gene>
    <name evidence="1" type="ORF">Fot_22386</name>
</gene>
<keyword evidence="2" id="KW-1185">Reference proteome</keyword>
<evidence type="ECO:0000313" key="1">
    <source>
        <dbReference type="EMBL" id="KAL2529785.1"/>
    </source>
</evidence>